<dbReference type="Proteomes" id="UP000191680">
    <property type="component" value="Unassembled WGS sequence"/>
</dbReference>
<reference evidence="1 2" key="1">
    <citation type="submission" date="2016-12" db="EMBL/GenBank/DDBJ databases">
        <authorList>
            <person name="Song W.-J."/>
            <person name="Kurnit D.M."/>
        </authorList>
    </citation>
    <scope>NUCLEOTIDE SEQUENCE [LARGE SCALE GENOMIC DNA]</scope>
    <source>
        <strain evidence="1 2">HSG9</strain>
    </source>
</reference>
<dbReference type="AlphaFoldDB" id="A0A1V6LUE7"/>
<dbReference type="OrthoDB" id="9554599at2"/>
<name>A0A1V6LUE7_9FLAO</name>
<evidence type="ECO:0000313" key="1">
    <source>
        <dbReference type="EMBL" id="OQD43790.1"/>
    </source>
</evidence>
<sequence>MGEVSGLNLFHNEISCYKKLDFQFVGNLKARPFNAKAFYTVLVPELKNLDPLNLNLISDTELEISFPQTKNVTIELDSYNLESIEGAVVIHAKALTGGLYKILALFSVLGHEVVIDWKGKHHFYNSETIRNYNFGHYHYTINCKADSVFTYIEKVVNEFKFSNDYWQLNLFLDDLEIEINNHSSTLNKKSNSKVDPLLSITIKESQLPLSTAQDATFKQDQSYYFLNVPVKKAIGIIDSLTKELSSFGVTNYLVVFDPINHPYYDFSATIANVDLDKVLAYLKQSSERVNGRQIIFGIEQLDNNGFLVKRSYIAEPIEDTIVITQGDITQGHIFLGTSYHERLYETLSRVIAKNFCPCYLQTENDPFYILHKNDDDLELIERYLKTFTGFSSWFRGFKKI</sequence>
<keyword evidence="2" id="KW-1185">Reference proteome</keyword>
<comment type="caution">
    <text evidence="1">The sequence shown here is derived from an EMBL/GenBank/DDBJ whole genome shotgun (WGS) entry which is preliminary data.</text>
</comment>
<dbReference type="EMBL" id="MTBC01000002">
    <property type="protein sequence ID" value="OQD43790.1"/>
    <property type="molecule type" value="Genomic_DNA"/>
</dbReference>
<organism evidence="1 2">
    <name type="scientific">Croceivirga radicis</name>
    <dbReference type="NCBI Taxonomy" id="1929488"/>
    <lineage>
        <taxon>Bacteria</taxon>
        <taxon>Pseudomonadati</taxon>
        <taxon>Bacteroidota</taxon>
        <taxon>Flavobacteriia</taxon>
        <taxon>Flavobacteriales</taxon>
        <taxon>Flavobacteriaceae</taxon>
        <taxon>Croceivirga</taxon>
    </lineage>
</organism>
<protein>
    <submittedName>
        <fullName evidence="1">Uncharacterized protein</fullName>
    </submittedName>
</protein>
<proteinExistence type="predicted"/>
<dbReference type="RefSeq" id="WP_080318179.1">
    <property type="nucleotide sequence ID" value="NZ_MTBC01000002.1"/>
</dbReference>
<accession>A0A1V6LUE7</accession>
<evidence type="ECO:0000313" key="2">
    <source>
        <dbReference type="Proteomes" id="UP000191680"/>
    </source>
</evidence>
<gene>
    <name evidence="1" type="ORF">BUL40_04045</name>
</gene>